<dbReference type="OrthoDB" id="9811589at2"/>
<dbReference type="GO" id="GO:0008168">
    <property type="term" value="F:methyltransferase activity"/>
    <property type="evidence" value="ECO:0007669"/>
    <property type="project" value="UniProtKB-KW"/>
</dbReference>
<feature type="domain" description="Methyltransferase" evidence="2">
    <location>
        <begin position="41"/>
        <end position="133"/>
    </location>
</feature>
<dbReference type="EMBL" id="FNPG01000017">
    <property type="protein sequence ID" value="SDY41577.1"/>
    <property type="molecule type" value="Genomic_DNA"/>
</dbReference>
<dbReference type="AlphaFoldDB" id="A0A1H3JNW7"/>
<dbReference type="Gene3D" id="3.40.50.150">
    <property type="entry name" value="Vaccinia Virus protein VP39"/>
    <property type="match status" value="1"/>
</dbReference>
<sequence>MEAYTSFAQVYDMFMDNVPYEDWATYIYKQFHKHGITDGKILDLGCGTGKITSFLSKKGYDMVGVDSSIEMLEVAAFRNDTDIMYLHQDIVEMDLYSDFKAAYSTCNCLNYVLEDTDLYDVFQRVYDKLEDGGLFIFDLNTEYKYREILQDNTFAENREDGSFIWDNYFDTENNINEYQLALFIKQNDNIYKKYEEVHYQRAYSLVLIQKMLETNGFTVLEINDEYSDEKAKEDSEIVTIIAQKKC</sequence>
<evidence type="ECO:0000313" key="3">
    <source>
        <dbReference type="EMBL" id="SDY41577.1"/>
    </source>
</evidence>
<reference evidence="3 4" key="1">
    <citation type="submission" date="2016-10" db="EMBL/GenBank/DDBJ databases">
        <authorList>
            <person name="de Groot N.N."/>
        </authorList>
    </citation>
    <scope>NUCLEOTIDE SEQUENCE [LARGE SCALE GENOMIC DNA]</scope>
    <source>
        <strain evidence="3 4">DSM 14045</strain>
    </source>
</reference>
<accession>A0A1H3JNW7</accession>
<dbReference type="RefSeq" id="WP_074717649.1">
    <property type="nucleotide sequence ID" value="NZ_FNPG01000017.1"/>
</dbReference>
<keyword evidence="4" id="KW-1185">Reference proteome</keyword>
<dbReference type="STRING" id="1122142.SAMN02910414_01513"/>
<keyword evidence="3" id="KW-0489">Methyltransferase</keyword>
<evidence type="ECO:0000256" key="1">
    <source>
        <dbReference type="ARBA" id="ARBA00022679"/>
    </source>
</evidence>
<dbReference type="Pfam" id="PF13649">
    <property type="entry name" value="Methyltransf_25"/>
    <property type="match status" value="1"/>
</dbReference>
<protein>
    <submittedName>
        <fullName evidence="3">Methyltransferase domain-containing protein</fullName>
    </submittedName>
</protein>
<keyword evidence="1 3" id="KW-0808">Transferase</keyword>
<dbReference type="PANTHER" id="PTHR43861">
    <property type="entry name" value="TRANS-ACONITATE 2-METHYLTRANSFERASE-RELATED"/>
    <property type="match status" value="1"/>
</dbReference>
<name>A0A1H3JNW7_9FIRM</name>
<proteinExistence type="predicted"/>
<organism evidence="3 4">
    <name type="scientific">Lachnobacterium bovis DSM 14045</name>
    <dbReference type="NCBI Taxonomy" id="1122142"/>
    <lineage>
        <taxon>Bacteria</taxon>
        <taxon>Bacillati</taxon>
        <taxon>Bacillota</taxon>
        <taxon>Clostridia</taxon>
        <taxon>Lachnospirales</taxon>
        <taxon>Lachnospiraceae</taxon>
        <taxon>Lachnobacterium</taxon>
    </lineage>
</organism>
<dbReference type="InterPro" id="IPR029063">
    <property type="entry name" value="SAM-dependent_MTases_sf"/>
</dbReference>
<gene>
    <name evidence="3" type="ORF">SAMN02910414_01513</name>
</gene>
<dbReference type="SUPFAM" id="SSF53335">
    <property type="entry name" value="S-adenosyl-L-methionine-dependent methyltransferases"/>
    <property type="match status" value="1"/>
</dbReference>
<dbReference type="CDD" id="cd02440">
    <property type="entry name" value="AdoMet_MTases"/>
    <property type="match status" value="1"/>
</dbReference>
<dbReference type="Proteomes" id="UP000183918">
    <property type="component" value="Unassembled WGS sequence"/>
</dbReference>
<dbReference type="GO" id="GO:0032259">
    <property type="term" value="P:methylation"/>
    <property type="evidence" value="ECO:0007669"/>
    <property type="project" value="UniProtKB-KW"/>
</dbReference>
<evidence type="ECO:0000313" key="4">
    <source>
        <dbReference type="Proteomes" id="UP000183918"/>
    </source>
</evidence>
<evidence type="ECO:0000259" key="2">
    <source>
        <dbReference type="Pfam" id="PF13649"/>
    </source>
</evidence>
<dbReference type="InterPro" id="IPR041698">
    <property type="entry name" value="Methyltransf_25"/>
</dbReference>
<dbReference type="Gene3D" id="2.20.25.110">
    <property type="entry name" value="S-adenosyl-L-methionine-dependent methyltransferases"/>
    <property type="match status" value="1"/>
</dbReference>